<proteinExistence type="predicted"/>
<accession>A0A9N8W256</accession>
<sequence>MTNCRAYDGIFRLKGSRLEFGAIEAGREWEGEHGRKYIRDSLKLRKILHDMLIQLSTECDANQLQLLTMDSPMGYVSRIQHHEFREITGYINKPLLGFVLKDILRARSTITQALELIQESRSNINNLDDSDSPSQTKQHADSNLPKDRLPLYNNFFPELVQIQTYLEDFSLCEKHYNQLIVSDFFNDFDNEFGERQTRTQYTCDENTCEIGVQASAQTNEVGVQVNKETHEVGIQTFDTMLHILENHVCLFQLELDSKINEINDLNKQLEYVYDYVVETIIDSLLNSINLSDRPNYRGLQQKSCSQLQEILQSIRDLHKNQDDLENEIDLHKNHDDLENEIELEN</sequence>
<reference evidence="3" key="1">
    <citation type="submission" date="2021-06" db="EMBL/GenBank/DDBJ databases">
        <authorList>
            <person name="Kallberg Y."/>
            <person name="Tangrot J."/>
            <person name="Rosling A."/>
        </authorList>
    </citation>
    <scope>NUCLEOTIDE SEQUENCE</scope>
    <source>
        <strain evidence="3">IN212</strain>
    </source>
</reference>
<evidence type="ECO:0000256" key="2">
    <source>
        <dbReference type="SAM" id="MobiDB-lite"/>
    </source>
</evidence>
<evidence type="ECO:0000313" key="4">
    <source>
        <dbReference type="Proteomes" id="UP000789396"/>
    </source>
</evidence>
<organism evidence="3 4">
    <name type="scientific">Racocetra fulgida</name>
    <dbReference type="NCBI Taxonomy" id="60492"/>
    <lineage>
        <taxon>Eukaryota</taxon>
        <taxon>Fungi</taxon>
        <taxon>Fungi incertae sedis</taxon>
        <taxon>Mucoromycota</taxon>
        <taxon>Glomeromycotina</taxon>
        <taxon>Glomeromycetes</taxon>
        <taxon>Diversisporales</taxon>
        <taxon>Gigasporaceae</taxon>
        <taxon>Racocetra</taxon>
    </lineage>
</organism>
<gene>
    <name evidence="3" type="ORF">RFULGI_LOCUS1181</name>
</gene>
<comment type="caution">
    <text evidence="3">The sequence shown here is derived from an EMBL/GenBank/DDBJ whole genome shotgun (WGS) entry which is preliminary data.</text>
</comment>
<feature type="region of interest" description="Disordered" evidence="2">
    <location>
        <begin position="124"/>
        <end position="145"/>
    </location>
</feature>
<feature type="coiled-coil region" evidence="1">
    <location>
        <begin position="307"/>
        <end position="334"/>
    </location>
</feature>
<evidence type="ECO:0000256" key="1">
    <source>
        <dbReference type="SAM" id="Coils"/>
    </source>
</evidence>
<evidence type="ECO:0000313" key="3">
    <source>
        <dbReference type="EMBL" id="CAG8472461.1"/>
    </source>
</evidence>
<dbReference type="AlphaFoldDB" id="A0A9N8W256"/>
<keyword evidence="4" id="KW-1185">Reference proteome</keyword>
<dbReference type="OrthoDB" id="2441193at2759"/>
<name>A0A9N8W256_9GLOM</name>
<dbReference type="EMBL" id="CAJVPZ010000656">
    <property type="protein sequence ID" value="CAG8472461.1"/>
    <property type="molecule type" value="Genomic_DNA"/>
</dbReference>
<feature type="compositionally biased region" description="Polar residues" evidence="2">
    <location>
        <begin position="124"/>
        <end position="137"/>
    </location>
</feature>
<dbReference type="Proteomes" id="UP000789396">
    <property type="component" value="Unassembled WGS sequence"/>
</dbReference>
<keyword evidence="1" id="KW-0175">Coiled coil</keyword>
<protein>
    <submittedName>
        <fullName evidence="3">8126_t:CDS:1</fullName>
    </submittedName>
</protein>